<dbReference type="PANTHER" id="PTHR42783">
    <property type="entry name" value="GLUTAMATE SYNTHASE [NADPH] SMALL CHAIN"/>
    <property type="match status" value="1"/>
</dbReference>
<dbReference type="GO" id="GO:0051536">
    <property type="term" value="F:iron-sulfur cluster binding"/>
    <property type="evidence" value="ECO:0007669"/>
    <property type="project" value="InterPro"/>
</dbReference>
<dbReference type="InterPro" id="IPR039261">
    <property type="entry name" value="FNR_nucleotide-bd"/>
</dbReference>
<protein>
    <submittedName>
        <fullName evidence="2">NADPH-dependent glutamate synthase</fullName>
        <ecNumber evidence="2">1.4.1.13</ecNumber>
    </submittedName>
</protein>
<dbReference type="InterPro" id="IPR028261">
    <property type="entry name" value="DPD_II"/>
</dbReference>
<dbReference type="EC" id="1.4.1.13" evidence="2"/>
<dbReference type="GO" id="GO:0004355">
    <property type="term" value="F:glutamate synthase (NADPH) activity"/>
    <property type="evidence" value="ECO:0007669"/>
    <property type="project" value="UniProtKB-EC"/>
</dbReference>
<evidence type="ECO:0000313" key="2">
    <source>
        <dbReference type="EMBL" id="QNM15897.1"/>
    </source>
</evidence>
<dbReference type="InterPro" id="IPR019480">
    <property type="entry name" value="Dihydroorotate_DH_Fe-S-bd"/>
</dbReference>
<dbReference type="PROSITE" id="PS51384">
    <property type="entry name" value="FAD_FR"/>
    <property type="match status" value="1"/>
</dbReference>
<dbReference type="Pfam" id="PF14691">
    <property type="entry name" value="Fer4_20"/>
    <property type="match status" value="1"/>
</dbReference>
<dbReference type="SUPFAM" id="SSF52343">
    <property type="entry name" value="Ferredoxin reductase-like, C-terminal NADP-linked domain"/>
    <property type="match status" value="1"/>
</dbReference>
<dbReference type="EMBL" id="CP060637">
    <property type="protein sequence ID" value="QNM15897.1"/>
    <property type="molecule type" value="Genomic_DNA"/>
</dbReference>
<keyword evidence="2" id="KW-0560">Oxidoreductase</keyword>
<feature type="domain" description="FAD-binding FR-type" evidence="1">
    <location>
        <begin position="1"/>
        <end position="95"/>
    </location>
</feature>
<evidence type="ECO:0000313" key="3">
    <source>
        <dbReference type="Proteomes" id="UP000515913"/>
    </source>
</evidence>
<dbReference type="Pfam" id="PF00175">
    <property type="entry name" value="NAD_binding_1"/>
    <property type="match status" value="1"/>
</dbReference>
<sequence>MFEIVNKKWLTPIICYMEIEAPELANAAKPGQFLIVKADKKGERIPLTICDYNKEKGTVVIVFQVVGKGTKKIAKYEIGEHLQDLVGPLGQPSEFLNEDINKLKKEKYLFVAGGVGTAPIYPQIKWFYDNSIDVDVIIGSRNKEAIILIDEISKISKNLYLSTDDGSFGKKGKVTDVIDDLLKNRKKEYDHAVIIGPIMMMKFASQKCREYGIKNTVSLNPLMIDGTGMCGACRVTIDGNVKFACVDGPEFDGDKVDYDEALRRQNMYKTDIGRNILALEDGDTHHNDSCPIHDEIIDDSGRIPVREQHPTVRNKNFAEVSYGYNLEEAQKEARRCLNCKNPMCVSGCPVNINIPAFIQKIKEGDLESASKIIANYSSLPAICGRVCPQETQCEGKCILGIKGEAIAIGKLERFIGDWALEHEIPFEVKEKKDEKIAVIGSGPAGLTCAGELAKLGYKVTLFEALHKLGGVLSYGIPEFRLPKDDIVDREIHKLYELGVEVKTDTIVGRTVTVDQLIDNDRYCAVFIATGAGLPKFMNIPGENYNGVFSANEFLTRVNLMKANRADYDTPIKIGKRVFIVGGGNVAMDAARTAKRLGAETTVIYRRGEEELPARREEVVHAKEEGVNFEFLINPVEIIADENGWVKGVKCIKMELGEKDQSGRASVKEIPGSEFILDGETVIMALGTSPNPLIGETTKGLNINRRNGVDVDSNGQTSRAEIFAGGDAVTGAATVILAMEAGKKAALEIDKFLKNK</sequence>
<dbReference type="Gene3D" id="3.50.50.60">
    <property type="entry name" value="FAD/NAD(P)-binding domain"/>
    <property type="match status" value="2"/>
</dbReference>
<dbReference type="InterPro" id="IPR017938">
    <property type="entry name" value="Riboflavin_synthase-like_b-brl"/>
</dbReference>
<dbReference type="Pfam" id="PF07992">
    <property type="entry name" value="Pyr_redox_2"/>
    <property type="match status" value="1"/>
</dbReference>
<dbReference type="SUPFAM" id="SSF46548">
    <property type="entry name" value="alpha-helical ferredoxin"/>
    <property type="match status" value="1"/>
</dbReference>
<gene>
    <name evidence="2" type="primary">gltA</name>
    <name evidence="2" type="ORF">H9Q81_03420</name>
</gene>
<dbReference type="Pfam" id="PF10418">
    <property type="entry name" value="DHODB_Fe-S_bind"/>
    <property type="match status" value="1"/>
</dbReference>
<reference evidence="2 3" key="1">
    <citation type="submission" date="2020-08" db="EMBL/GenBank/DDBJ databases">
        <authorList>
            <person name="Liu C."/>
            <person name="Sun Q."/>
        </authorList>
    </citation>
    <scope>NUCLEOTIDE SEQUENCE [LARGE SCALE GENOMIC DNA]</scope>
    <source>
        <strain evidence="2 3">NSJ-57</strain>
    </source>
</reference>
<dbReference type="InterPro" id="IPR009051">
    <property type="entry name" value="Helical_ferredxn"/>
</dbReference>
<name>A0A7G9GYL5_9FUSO</name>
<accession>A0A7G9GYL5</accession>
<dbReference type="RefSeq" id="WP_187423149.1">
    <property type="nucleotide sequence ID" value="NZ_CP060637.1"/>
</dbReference>
<proteinExistence type="predicted"/>
<dbReference type="SUPFAM" id="SSF63380">
    <property type="entry name" value="Riboflavin synthase domain-like"/>
    <property type="match status" value="1"/>
</dbReference>
<dbReference type="InterPro" id="IPR006004">
    <property type="entry name" value="SudA-like"/>
</dbReference>
<dbReference type="NCBIfam" id="NF004862">
    <property type="entry name" value="PRK06222.1"/>
    <property type="match status" value="1"/>
</dbReference>
<dbReference type="InterPro" id="IPR023753">
    <property type="entry name" value="FAD/NAD-binding_dom"/>
</dbReference>
<keyword evidence="3" id="KW-1185">Reference proteome</keyword>
<dbReference type="Gene3D" id="1.10.1060.10">
    <property type="entry name" value="Alpha-helical ferredoxin"/>
    <property type="match status" value="1"/>
</dbReference>
<dbReference type="InterPro" id="IPR036188">
    <property type="entry name" value="FAD/NAD-bd_sf"/>
</dbReference>
<dbReference type="PANTHER" id="PTHR42783:SF3">
    <property type="entry name" value="GLUTAMATE SYNTHASE [NADPH] SMALL CHAIN-RELATED"/>
    <property type="match status" value="1"/>
</dbReference>
<dbReference type="NCBIfam" id="TIGR01316">
    <property type="entry name" value="gltA"/>
    <property type="match status" value="1"/>
</dbReference>
<dbReference type="Gene3D" id="3.40.50.80">
    <property type="entry name" value="Nucleotide-binding domain of ferredoxin-NADP reductase (FNR) module"/>
    <property type="match status" value="1"/>
</dbReference>
<dbReference type="SUPFAM" id="SSF51971">
    <property type="entry name" value="Nucleotide-binding domain"/>
    <property type="match status" value="1"/>
</dbReference>
<evidence type="ECO:0000259" key="1">
    <source>
        <dbReference type="PROSITE" id="PS51384"/>
    </source>
</evidence>
<dbReference type="KEGG" id="fho:H9Q81_03420"/>
<dbReference type="InterPro" id="IPR001433">
    <property type="entry name" value="OxRdtase_FAD/NAD-bd"/>
</dbReference>
<dbReference type="Gene3D" id="2.40.30.10">
    <property type="entry name" value="Translation factors"/>
    <property type="match status" value="1"/>
</dbReference>
<dbReference type="CDD" id="cd06219">
    <property type="entry name" value="DHOD_e_trans_like1"/>
    <property type="match status" value="1"/>
</dbReference>
<dbReference type="PRINTS" id="PR00419">
    <property type="entry name" value="ADXRDTASE"/>
</dbReference>
<organism evidence="2 3">
    <name type="scientific">Fusobacterium hominis</name>
    <dbReference type="NCBI Taxonomy" id="2764326"/>
    <lineage>
        <taxon>Bacteria</taxon>
        <taxon>Fusobacteriati</taxon>
        <taxon>Fusobacteriota</taxon>
        <taxon>Fusobacteriia</taxon>
        <taxon>Fusobacteriales</taxon>
        <taxon>Fusobacteriaceae</taxon>
        <taxon>Fusobacterium</taxon>
    </lineage>
</organism>
<dbReference type="InterPro" id="IPR017927">
    <property type="entry name" value="FAD-bd_FR_type"/>
</dbReference>
<dbReference type="AlphaFoldDB" id="A0A7G9GYL5"/>
<dbReference type="Proteomes" id="UP000515913">
    <property type="component" value="Chromosome"/>
</dbReference>